<dbReference type="EMBL" id="AJWK01003287">
    <property type="status" value="NOT_ANNOTATED_CDS"/>
    <property type="molecule type" value="Genomic_DNA"/>
</dbReference>
<dbReference type="Pfam" id="PF13650">
    <property type="entry name" value="Asp_protease_2"/>
    <property type="match status" value="1"/>
</dbReference>
<dbReference type="SUPFAM" id="SSF50630">
    <property type="entry name" value="Acid proteases"/>
    <property type="match status" value="1"/>
</dbReference>
<evidence type="ECO:0000259" key="3">
    <source>
        <dbReference type="PROSITE" id="PS50175"/>
    </source>
</evidence>
<dbReference type="VEuPathDB" id="VectorBase:LLOJ000825"/>
<evidence type="ECO:0000256" key="2">
    <source>
        <dbReference type="SAM" id="MobiDB-lite"/>
    </source>
</evidence>
<accession>A0A1B0CA53</accession>
<dbReference type="Pfam" id="PF03564">
    <property type="entry name" value="DUF1759"/>
    <property type="match status" value="1"/>
</dbReference>
<dbReference type="Proteomes" id="UP000092461">
    <property type="component" value="Unassembled WGS sequence"/>
</dbReference>
<evidence type="ECO:0000256" key="1">
    <source>
        <dbReference type="ARBA" id="ARBA00022801"/>
    </source>
</evidence>
<evidence type="ECO:0000313" key="5">
    <source>
        <dbReference type="Proteomes" id="UP000092461"/>
    </source>
</evidence>
<dbReference type="PANTHER" id="PTHR47331">
    <property type="entry name" value="PHD-TYPE DOMAIN-CONTAINING PROTEIN"/>
    <property type="match status" value="1"/>
</dbReference>
<dbReference type="InterPro" id="IPR005312">
    <property type="entry name" value="DUF1759"/>
</dbReference>
<dbReference type="AlphaFoldDB" id="A0A1B0CA53"/>
<organism evidence="4 5">
    <name type="scientific">Lutzomyia longipalpis</name>
    <name type="common">Sand fly</name>
    <dbReference type="NCBI Taxonomy" id="7200"/>
    <lineage>
        <taxon>Eukaryota</taxon>
        <taxon>Metazoa</taxon>
        <taxon>Ecdysozoa</taxon>
        <taxon>Arthropoda</taxon>
        <taxon>Hexapoda</taxon>
        <taxon>Insecta</taxon>
        <taxon>Pterygota</taxon>
        <taxon>Neoptera</taxon>
        <taxon>Endopterygota</taxon>
        <taxon>Diptera</taxon>
        <taxon>Nematocera</taxon>
        <taxon>Psychodoidea</taxon>
        <taxon>Psychodidae</taxon>
        <taxon>Lutzomyia</taxon>
        <taxon>Lutzomyia</taxon>
    </lineage>
</organism>
<keyword evidence="5" id="KW-1185">Reference proteome</keyword>
<feature type="domain" description="Peptidase A2" evidence="3">
    <location>
        <begin position="498"/>
        <end position="535"/>
    </location>
</feature>
<proteinExistence type="predicted"/>
<dbReference type="VEuPathDB" id="VectorBase:LLONM1_001886"/>
<dbReference type="GO" id="GO:0006508">
    <property type="term" value="P:proteolysis"/>
    <property type="evidence" value="ECO:0007669"/>
    <property type="project" value="InterPro"/>
</dbReference>
<dbReference type="EnsemblMetazoa" id="LLOJ000825-RA">
    <property type="protein sequence ID" value="LLOJ000825-PA"/>
    <property type="gene ID" value="LLOJ000825"/>
</dbReference>
<dbReference type="PROSITE" id="PS50175">
    <property type="entry name" value="ASP_PROT_RETROV"/>
    <property type="match status" value="1"/>
</dbReference>
<feature type="region of interest" description="Disordered" evidence="2">
    <location>
        <begin position="427"/>
        <end position="467"/>
    </location>
</feature>
<name>A0A1B0CA53_LUTLO</name>
<dbReference type="CDD" id="cd00303">
    <property type="entry name" value="retropepsin_like"/>
    <property type="match status" value="1"/>
</dbReference>
<protein>
    <recommendedName>
        <fullName evidence="3">Peptidase A2 domain-containing protein</fullName>
    </recommendedName>
</protein>
<dbReference type="GO" id="GO:0004190">
    <property type="term" value="F:aspartic-type endopeptidase activity"/>
    <property type="evidence" value="ECO:0007669"/>
    <property type="project" value="InterPro"/>
</dbReference>
<dbReference type="InterPro" id="IPR001995">
    <property type="entry name" value="Peptidase_A2_cat"/>
</dbReference>
<feature type="compositionally biased region" description="Pro residues" evidence="2">
    <location>
        <begin position="437"/>
        <end position="452"/>
    </location>
</feature>
<dbReference type="Gene3D" id="2.40.70.10">
    <property type="entry name" value="Acid Proteases"/>
    <property type="match status" value="1"/>
</dbReference>
<keyword evidence="1" id="KW-0378">Hydrolase</keyword>
<sequence>MIFRQRGGIVSTITRIEGLVNGLTEAEILLLGTREVLESQLRLVGQMRNKFLVVQTTIITDQKDEEKKKTEVEYQKEILDRCDALTLNITSMLQQAPSDPAGESKSDLCDFMREIMQQNQKYMMDLVNALSHGQGSGQIPNYHPPTVTKLPQIQLPAFDGKYSDWLSFRDRFQSSVIDHPALSDVQKLDYLKSALTSHAASTIKHLSTTATNFPIAWDLLVQRFERKNEIVADHIRSLYSIPRVSSSDTQAMHQVYNTLSESVMALDAMEITGRDPWIVQFVLDKLDTESKVLWGRECGTDVPSLPMFKKFLMQRCVDAQNSTENPTTENDSPTPRNQRFAKSNVHQRQLAVTQSEAPKPNCQCCAQALHPLYRCPKFLSMSAFERYDVVKRLGLCRNCLDPHMTNSCTFRVCRKCQGKHNILLHEKFVNETNPTNPTNPPNPSVPTTPPNPTTQNVSEPSPPNSASLVGVASAQRTRVYLMTARVDVLDVDGRRVPCRLLLDGGAEVNVITSELAQKLRIPKRQSNVAVVGVGGHQTKIRHQMTATICSQISEHTFTFECQVMTKATGNIPGWITDKMQYNIPQHVTLADPLWADQKPIDIIVGGDVFWFSLLTNVISLGPGMPHLRETVFGYAIVGEQHSVPTNGGVVCHTTTSTLEITSEGLQDNTSVTHETEFAEGNVVDTHSCIPEDRFSVNLPYKGNPVLGESHCQVISHLPQEVPSNACTEVTQHQCEAKFLLIEATVQEDSDAISLKKDDSNCVHLWKSLPKANETQPQMNPGNDAESIQQHFPRNRGNIASGLFWDSIPEKCLLSSLLDGTQEVEIKRSIATIVSKLRISWNVSPPGNVIQARNGCSQELWYPALFKPPWWIPCFTLPVTADLLCCDPNVKAYGRKTHATMLNENYMTLFIANSKVDPAHFIPRGVFSSKFRGNDLWLKILNWPVKPPKCWSVPFIDYPRRIVAQCWNLIHRIHTVNYSGFIVLRIVRKLLKALVKKHPNLLSENLIILPIPKNNLKLFNILPTLTSVCVECIRFATRGGVEKVEHKIIHTFIKARIYATHSGLHTFHTQHEDSGLPFGSPARGEPPELSCLLLRPQVKFR</sequence>
<reference evidence="4" key="1">
    <citation type="submission" date="2020-05" db="UniProtKB">
        <authorList>
            <consortium name="EnsemblMetazoa"/>
        </authorList>
    </citation>
    <scope>IDENTIFICATION</scope>
    <source>
        <strain evidence="4">Jacobina</strain>
    </source>
</reference>
<evidence type="ECO:0000313" key="4">
    <source>
        <dbReference type="EnsemblMetazoa" id="LLOJ000825-PA"/>
    </source>
</evidence>
<dbReference type="InterPro" id="IPR021109">
    <property type="entry name" value="Peptidase_aspartic_dom_sf"/>
</dbReference>